<accession>A0A7G9YMF0</accession>
<dbReference type="PANTHER" id="PTHR39550:SF1">
    <property type="entry name" value="SLL0658 PROTEIN"/>
    <property type="match status" value="1"/>
</dbReference>
<dbReference type="PANTHER" id="PTHR39550">
    <property type="entry name" value="SLL0658 PROTEIN"/>
    <property type="match status" value="1"/>
</dbReference>
<protein>
    <recommendedName>
        <fullName evidence="2">PIN domain-containing protein</fullName>
    </recommendedName>
</protein>
<reference evidence="1" key="1">
    <citation type="submission" date="2020-06" db="EMBL/GenBank/DDBJ databases">
        <title>Unique genomic features of the anaerobic methanotrophic archaea.</title>
        <authorList>
            <person name="Chadwick G.L."/>
            <person name="Skennerton C.T."/>
            <person name="Laso-Perez R."/>
            <person name="Leu A.O."/>
            <person name="Speth D.R."/>
            <person name="Yu H."/>
            <person name="Morgan-Lang C."/>
            <person name="Hatzenpichler R."/>
            <person name="Goudeau D."/>
            <person name="Malmstrom R."/>
            <person name="Brazelton W.J."/>
            <person name="Woyke T."/>
            <person name="Hallam S.J."/>
            <person name="Tyson G.W."/>
            <person name="Wegener G."/>
            <person name="Boetius A."/>
            <person name="Orphan V."/>
        </authorList>
    </citation>
    <scope>NUCLEOTIDE SEQUENCE</scope>
</reference>
<sequence length="155" mass="17126">MLNGACMVRAVSNSGPIIHLSEVNCFDALQIADVVIPSAVYHKVTRYDKPGSKELQNSHIPVIRLNEEEKIFAMRLCSAYEIDAGEAEAIALYLSGKYQLFFTDDSDARDVSELYDIEVHGTAGIVARAHSLGLLGYEETKQVMQDSRTKEVVCT</sequence>
<organism evidence="1">
    <name type="scientific">Candidatus Methanogaster sp. ANME-2c ERB4</name>
    <dbReference type="NCBI Taxonomy" id="2759911"/>
    <lineage>
        <taxon>Archaea</taxon>
        <taxon>Methanobacteriati</taxon>
        <taxon>Methanobacteriota</taxon>
        <taxon>Stenosarchaea group</taxon>
        <taxon>Methanomicrobia</taxon>
        <taxon>Methanosarcinales</taxon>
        <taxon>ANME-2 cluster</taxon>
        <taxon>Candidatus Methanogasteraceae</taxon>
        <taxon>Candidatus Methanogaster</taxon>
    </lineage>
</organism>
<gene>
    <name evidence="1" type="ORF">CDCKMDEO_00029</name>
</gene>
<proteinExistence type="predicted"/>
<dbReference type="AlphaFoldDB" id="A0A7G9YMF0"/>
<evidence type="ECO:0008006" key="2">
    <source>
        <dbReference type="Google" id="ProtNLM"/>
    </source>
</evidence>
<name>A0A7G9YMF0_9EURY</name>
<dbReference type="EMBL" id="MT631373">
    <property type="protein sequence ID" value="QNO49184.1"/>
    <property type="molecule type" value="Genomic_DNA"/>
</dbReference>
<dbReference type="Pfam" id="PF11848">
    <property type="entry name" value="DUF3368"/>
    <property type="match status" value="1"/>
</dbReference>
<dbReference type="InterPro" id="IPR021799">
    <property type="entry name" value="PIN-like_prokaryotic"/>
</dbReference>
<evidence type="ECO:0000313" key="1">
    <source>
        <dbReference type="EMBL" id="QNO49184.1"/>
    </source>
</evidence>